<dbReference type="OrthoDB" id="5959103at2"/>
<keyword evidence="1" id="KW-1133">Transmembrane helix</keyword>
<evidence type="ECO:0000313" key="2">
    <source>
        <dbReference type="EMBL" id="PSJ58593.1"/>
    </source>
</evidence>
<dbReference type="RefSeq" id="WP_106725693.1">
    <property type="nucleotide sequence ID" value="NZ_PXYL01000010.1"/>
</dbReference>
<gene>
    <name evidence="2" type="ORF">C7I85_19615</name>
</gene>
<proteinExistence type="predicted"/>
<evidence type="ECO:0000313" key="3">
    <source>
        <dbReference type="Proteomes" id="UP000240653"/>
    </source>
</evidence>
<dbReference type="EMBL" id="PXYL01000010">
    <property type="protein sequence ID" value="PSJ58593.1"/>
    <property type="molecule type" value="Genomic_DNA"/>
</dbReference>
<keyword evidence="3" id="KW-1185">Reference proteome</keyword>
<feature type="transmembrane region" description="Helical" evidence="1">
    <location>
        <begin position="33"/>
        <end position="65"/>
    </location>
</feature>
<organism evidence="2 3">
    <name type="scientific">Pseudaminobacter soli</name>
    <name type="common">ex Li et al. 2025</name>
    <dbReference type="NCBI Taxonomy" id="1295366"/>
    <lineage>
        <taxon>Bacteria</taxon>
        <taxon>Pseudomonadati</taxon>
        <taxon>Pseudomonadota</taxon>
        <taxon>Alphaproteobacteria</taxon>
        <taxon>Hyphomicrobiales</taxon>
        <taxon>Phyllobacteriaceae</taxon>
        <taxon>Pseudaminobacter</taxon>
    </lineage>
</organism>
<comment type="caution">
    <text evidence="2">The sequence shown here is derived from an EMBL/GenBank/DDBJ whole genome shotgun (WGS) entry which is preliminary data.</text>
</comment>
<dbReference type="AlphaFoldDB" id="A0A2P7S7X9"/>
<protein>
    <submittedName>
        <fullName evidence="2">Uncharacterized protein</fullName>
    </submittedName>
</protein>
<sequence length="100" mass="11625">MAEKETPAEATQRRTISILGREIRLPESRNKRIALGVGLTILGLLGFLPILGFWMIPVGLLLLSYEFASIRRYRRRGIVRWKRWRKGRDEEERSGDSQSK</sequence>
<name>A0A2P7S7X9_9HYPH</name>
<keyword evidence="1" id="KW-0472">Membrane</keyword>
<evidence type="ECO:0000256" key="1">
    <source>
        <dbReference type="SAM" id="Phobius"/>
    </source>
</evidence>
<keyword evidence="1" id="KW-0812">Transmembrane</keyword>
<accession>A0A2P7S7X9</accession>
<reference evidence="2 3" key="1">
    <citation type="submission" date="2018-03" db="EMBL/GenBank/DDBJ databases">
        <title>The draft genome of Mesorhizobium soli JCM 19897.</title>
        <authorList>
            <person name="Li L."/>
            <person name="Liu L."/>
            <person name="Liang L."/>
            <person name="Wang T."/>
            <person name="Zhang X."/>
        </authorList>
    </citation>
    <scope>NUCLEOTIDE SEQUENCE [LARGE SCALE GENOMIC DNA]</scope>
    <source>
        <strain evidence="2 3">JCM 19897</strain>
    </source>
</reference>
<dbReference type="Proteomes" id="UP000240653">
    <property type="component" value="Unassembled WGS sequence"/>
</dbReference>